<protein>
    <submittedName>
        <fullName evidence="1">Mating type protein A-1</fullName>
    </submittedName>
</protein>
<dbReference type="PANTHER" id="PTHR47331:SF1">
    <property type="entry name" value="GAG-LIKE PROTEIN"/>
    <property type="match status" value="1"/>
</dbReference>
<reference evidence="1" key="1">
    <citation type="journal article" date="2014" name="PLoS ONE">
        <title>Transcriptome-Based Identification of ABC Transporters in the Western Tarnished Plant Bug Lygus hesperus.</title>
        <authorList>
            <person name="Hull J.J."/>
            <person name="Chaney K."/>
            <person name="Geib S.M."/>
            <person name="Fabrick J.A."/>
            <person name="Brent C.S."/>
            <person name="Walsh D."/>
            <person name="Lavine L.C."/>
        </authorList>
    </citation>
    <scope>NUCLEOTIDE SEQUENCE</scope>
</reference>
<gene>
    <name evidence="1" type="primary">MTA-1</name>
    <name evidence="1" type="ORF">CM83_102544</name>
</gene>
<reference evidence="1" key="2">
    <citation type="submission" date="2014-07" db="EMBL/GenBank/DDBJ databases">
        <authorList>
            <person name="Hull J."/>
        </authorList>
    </citation>
    <scope>NUCLEOTIDE SEQUENCE</scope>
</reference>
<feature type="non-terminal residue" evidence="1">
    <location>
        <position position="1"/>
    </location>
</feature>
<evidence type="ECO:0000313" key="1">
    <source>
        <dbReference type="EMBL" id="JAG05072.1"/>
    </source>
</evidence>
<dbReference type="Pfam" id="PF05380">
    <property type="entry name" value="Peptidase_A17"/>
    <property type="match status" value="1"/>
</dbReference>
<feature type="non-terminal residue" evidence="1">
    <location>
        <position position="130"/>
    </location>
</feature>
<name>A0A0A9W9F3_LYGHE</name>
<dbReference type="PANTHER" id="PTHR47331">
    <property type="entry name" value="PHD-TYPE DOMAIN-CONTAINING PROTEIN"/>
    <property type="match status" value="1"/>
</dbReference>
<dbReference type="EMBL" id="GBHO01038532">
    <property type="protein sequence ID" value="JAG05072.1"/>
    <property type="molecule type" value="Transcribed_RNA"/>
</dbReference>
<dbReference type="InterPro" id="IPR008042">
    <property type="entry name" value="Retrotrans_Pao"/>
</dbReference>
<accession>A0A0A9W9F3</accession>
<dbReference type="AlphaFoldDB" id="A0A0A9W9F3"/>
<sequence>QMVGFSDASSFGMAAAVYLRVESTHGIAVHLLRSKTRVSPLKAWTINRLELGAACLLAKLMGIVLPLSPSHPVSDVICLTDSSTTLAWIRTPPYKLQTFIANRVTQLHADCPEAVWRHVAGELNSADPAS</sequence>
<proteinExistence type="predicted"/>
<organism evidence="1">
    <name type="scientific">Lygus hesperus</name>
    <name type="common">Western plant bug</name>
    <dbReference type="NCBI Taxonomy" id="30085"/>
    <lineage>
        <taxon>Eukaryota</taxon>
        <taxon>Metazoa</taxon>
        <taxon>Ecdysozoa</taxon>
        <taxon>Arthropoda</taxon>
        <taxon>Hexapoda</taxon>
        <taxon>Insecta</taxon>
        <taxon>Pterygota</taxon>
        <taxon>Neoptera</taxon>
        <taxon>Paraneoptera</taxon>
        <taxon>Hemiptera</taxon>
        <taxon>Heteroptera</taxon>
        <taxon>Panheteroptera</taxon>
        <taxon>Cimicomorpha</taxon>
        <taxon>Miridae</taxon>
        <taxon>Mirini</taxon>
        <taxon>Lygus</taxon>
    </lineage>
</organism>